<feature type="transmembrane region" description="Helical" evidence="1">
    <location>
        <begin position="551"/>
        <end position="577"/>
    </location>
</feature>
<feature type="transmembrane region" description="Helical" evidence="1">
    <location>
        <begin position="509"/>
        <end position="531"/>
    </location>
</feature>
<name>A0A9R1VWV2_LACSA</name>
<keyword evidence="4" id="KW-1185">Reference proteome</keyword>
<organism evidence="3 4">
    <name type="scientific">Lactuca sativa</name>
    <name type="common">Garden lettuce</name>
    <dbReference type="NCBI Taxonomy" id="4236"/>
    <lineage>
        <taxon>Eukaryota</taxon>
        <taxon>Viridiplantae</taxon>
        <taxon>Streptophyta</taxon>
        <taxon>Embryophyta</taxon>
        <taxon>Tracheophyta</taxon>
        <taxon>Spermatophyta</taxon>
        <taxon>Magnoliopsida</taxon>
        <taxon>eudicotyledons</taxon>
        <taxon>Gunneridae</taxon>
        <taxon>Pentapetalae</taxon>
        <taxon>asterids</taxon>
        <taxon>campanulids</taxon>
        <taxon>Asterales</taxon>
        <taxon>Asteraceae</taxon>
        <taxon>Cichorioideae</taxon>
        <taxon>Cichorieae</taxon>
        <taxon>Lactucinae</taxon>
        <taxon>Lactuca</taxon>
    </lineage>
</organism>
<reference evidence="3 4" key="1">
    <citation type="journal article" date="2017" name="Nat. Commun.">
        <title>Genome assembly with in vitro proximity ligation data and whole-genome triplication in lettuce.</title>
        <authorList>
            <person name="Reyes-Chin-Wo S."/>
            <person name="Wang Z."/>
            <person name="Yang X."/>
            <person name="Kozik A."/>
            <person name="Arikit S."/>
            <person name="Song C."/>
            <person name="Xia L."/>
            <person name="Froenicke L."/>
            <person name="Lavelle D.O."/>
            <person name="Truco M.J."/>
            <person name="Xia R."/>
            <person name="Zhu S."/>
            <person name="Xu C."/>
            <person name="Xu H."/>
            <person name="Xu X."/>
            <person name="Cox K."/>
            <person name="Korf I."/>
            <person name="Meyers B.C."/>
            <person name="Michelmore R.W."/>
        </authorList>
    </citation>
    <scope>NUCLEOTIDE SEQUENCE [LARGE SCALE GENOMIC DNA]</scope>
    <source>
        <strain evidence="4">cv. Salinas</strain>
        <tissue evidence="3">Seedlings</tissue>
    </source>
</reference>
<accession>A0A9R1VWV2</accession>
<feature type="transmembrane region" description="Helical" evidence="1">
    <location>
        <begin position="469"/>
        <end position="489"/>
    </location>
</feature>
<dbReference type="AlphaFoldDB" id="A0A9R1VWV2"/>
<protein>
    <recommendedName>
        <fullName evidence="2">PGG domain-containing protein</fullName>
    </recommendedName>
</protein>
<sequence>MRRAKPNVVWGRGREEVFEPEVYGKTNCCELKSVARVLRHAALRGSRKNYIKTVVPLYEASIKGDWKAAKAILDERRELVRYSITENDETALHVAASAKRSKQVEEFVEHLLTYMDGKDLELRNNSSNTALCLAAAARNLKIVEIMLGHTCWTPQNRKWLLHKCAESNMFDIALQIVKDRQELGSTGSVLQVLARKTDAFAETESNIIMRTINWLFRVMHPKMGVSEKENKAKALELLKIVWQNIAEKPKVEIDGILRGPPDNPINQDDKPAADKDNQTLQLLKLIADNVVKMQKNKEPVATASEGLNAVSEHNVKTKYSSRILFVAAEMGNTRFLVELIRKYPDLIWKLNDDGQSIFHIAVKHRHEGIYNILYEIGSMKDLITPLKDKNDNNMLHLVGKIAKKKQLEDVSGVALQMQRELLWFKEVEEMIPPSYREMKNKDGLTPHDLFTKEHKDLVKQGEEWMKGTASQCMVVATLIATIVFAAAFTVPGGYNQDEGIPFFYRKRTFIIFVLAYALSLFSASTSILMFLSILTSRYAERDFLESLPKKLMLGLATLFLSITTMMVAFSVSFFVLYHKDLKWIPILITLFATMPVLLFATLQFPLLKDVFQSTYGSRYLFLPRKHVLYYENSFKHRWFPFTVPFISRCTSKIWKLLQVQ</sequence>
<evidence type="ECO:0000313" key="3">
    <source>
        <dbReference type="EMBL" id="KAJ0214085.1"/>
    </source>
</evidence>
<keyword evidence="1" id="KW-0812">Transmembrane</keyword>
<evidence type="ECO:0000256" key="1">
    <source>
        <dbReference type="SAM" id="Phobius"/>
    </source>
</evidence>
<keyword evidence="1" id="KW-0472">Membrane</keyword>
<keyword evidence="1" id="KW-1133">Transmembrane helix</keyword>
<dbReference type="InterPro" id="IPR002110">
    <property type="entry name" value="Ankyrin_rpt"/>
</dbReference>
<dbReference type="InterPro" id="IPR026961">
    <property type="entry name" value="PGG_dom"/>
</dbReference>
<dbReference type="SUPFAM" id="SSF48403">
    <property type="entry name" value="Ankyrin repeat"/>
    <property type="match status" value="1"/>
</dbReference>
<dbReference type="InterPro" id="IPR036770">
    <property type="entry name" value="Ankyrin_rpt-contain_sf"/>
</dbReference>
<dbReference type="Gene3D" id="1.25.40.20">
    <property type="entry name" value="Ankyrin repeat-containing domain"/>
    <property type="match status" value="2"/>
</dbReference>
<dbReference type="SMART" id="SM00248">
    <property type="entry name" value="ANK"/>
    <property type="match status" value="5"/>
</dbReference>
<dbReference type="GO" id="GO:0016020">
    <property type="term" value="C:membrane"/>
    <property type="evidence" value="ECO:0000318"/>
    <property type="project" value="GO_Central"/>
</dbReference>
<dbReference type="Pfam" id="PF13962">
    <property type="entry name" value="PGG"/>
    <property type="match status" value="1"/>
</dbReference>
<dbReference type="EMBL" id="NBSK02000004">
    <property type="protein sequence ID" value="KAJ0214085.1"/>
    <property type="molecule type" value="Genomic_DNA"/>
</dbReference>
<dbReference type="PANTHER" id="PTHR24177">
    <property type="entry name" value="CASKIN"/>
    <property type="match status" value="1"/>
</dbReference>
<dbReference type="Proteomes" id="UP000235145">
    <property type="component" value="Unassembled WGS sequence"/>
</dbReference>
<comment type="caution">
    <text evidence="3">The sequence shown here is derived from an EMBL/GenBank/DDBJ whole genome shotgun (WGS) entry which is preliminary data.</text>
</comment>
<gene>
    <name evidence="3" type="ORF">LSAT_V11C400198880</name>
</gene>
<feature type="transmembrane region" description="Helical" evidence="1">
    <location>
        <begin position="583"/>
        <end position="602"/>
    </location>
</feature>
<dbReference type="PANTHER" id="PTHR24177:SF472">
    <property type="entry name" value="PGG DOMAIN-CONTAINING PROTEIN"/>
    <property type="match status" value="1"/>
</dbReference>
<evidence type="ECO:0000259" key="2">
    <source>
        <dbReference type="Pfam" id="PF13962"/>
    </source>
</evidence>
<proteinExistence type="predicted"/>
<feature type="domain" description="PGG" evidence="2">
    <location>
        <begin position="462"/>
        <end position="575"/>
    </location>
</feature>
<evidence type="ECO:0000313" key="4">
    <source>
        <dbReference type="Proteomes" id="UP000235145"/>
    </source>
</evidence>